<dbReference type="AlphaFoldDB" id="A0A5A7NY18"/>
<dbReference type="PANTHER" id="PTHR46250:SF15">
    <property type="entry name" value="OS01G0523800 PROTEIN"/>
    <property type="match status" value="1"/>
</dbReference>
<feature type="domain" description="Myb/SANT-like" evidence="2">
    <location>
        <begin position="161"/>
        <end position="258"/>
    </location>
</feature>
<evidence type="ECO:0000313" key="5">
    <source>
        <dbReference type="Proteomes" id="UP000325081"/>
    </source>
</evidence>
<feature type="compositionally biased region" description="Basic and acidic residues" evidence="1">
    <location>
        <begin position="297"/>
        <end position="306"/>
    </location>
</feature>
<sequence length="379" mass="43699">ALILLLVEDLIIIRNLCHLLAYIYLKLVVQPRQHRRVRRRLTRASYSMSNRLLSQIEHMKVLVEISDRTCIEQRRMDRSTFGHLWYLLEHIGSLRNTRDIQISEEVAIFLSVLAHHKRNKFFHNVAVLRLHPILLAESTPVTDSCTDWRWRWFKANGQRRTWNVDEESALIQGLRDLVSRGWKCDNGFRSEYTNILEQHMAQCFPGTTIRAEPHISSKITVWKKTYGLILGMVGTSGFEWSETGNMIVVKEDAVWQSYIKTNPKTGLREKGHTDAVNGVLHEPSVHAPSPIPTQDLFPEHCEHPDTNMDSFSAQAGESSTSSKSKRHGKRKRNPKVEDKIIGLISSVCEETNKRLSELSSRFTNQGDAKEQRIAVYKPR</sequence>
<keyword evidence="5" id="KW-1185">Reference proteome</keyword>
<feature type="region of interest" description="Disordered" evidence="1">
    <location>
        <begin position="280"/>
        <end position="337"/>
    </location>
</feature>
<dbReference type="Pfam" id="PF12776">
    <property type="entry name" value="Myb_DNA-bind_3"/>
    <property type="match status" value="1"/>
</dbReference>
<evidence type="ECO:0000256" key="1">
    <source>
        <dbReference type="SAM" id="MobiDB-lite"/>
    </source>
</evidence>
<dbReference type="Proteomes" id="UP000325081">
    <property type="component" value="Unassembled WGS sequence"/>
</dbReference>
<evidence type="ECO:0000313" key="4">
    <source>
        <dbReference type="EMBL" id="GER25187.1"/>
    </source>
</evidence>
<name>A0A5A7NY18_STRAF</name>
<feature type="compositionally biased region" description="Basic residues" evidence="1">
    <location>
        <begin position="323"/>
        <end position="333"/>
    </location>
</feature>
<feature type="non-terminal residue" evidence="4">
    <location>
        <position position="379"/>
    </location>
</feature>
<dbReference type="Pfam" id="PF26138">
    <property type="entry name" value="DUF8040"/>
    <property type="match status" value="1"/>
</dbReference>
<accession>A0A5A7NY18</accession>
<feature type="compositionally biased region" description="Polar residues" evidence="1">
    <location>
        <begin position="307"/>
        <end position="317"/>
    </location>
</feature>
<evidence type="ECO:0000259" key="2">
    <source>
        <dbReference type="Pfam" id="PF12776"/>
    </source>
</evidence>
<dbReference type="EMBL" id="BKCP01000002">
    <property type="protein sequence ID" value="GER25187.1"/>
    <property type="molecule type" value="Genomic_DNA"/>
</dbReference>
<dbReference type="InterPro" id="IPR058353">
    <property type="entry name" value="DUF8040"/>
</dbReference>
<feature type="non-terminal residue" evidence="4">
    <location>
        <position position="1"/>
    </location>
</feature>
<protein>
    <submittedName>
        <fullName evidence="4">Disease resistance protein</fullName>
    </submittedName>
</protein>
<evidence type="ECO:0000259" key="3">
    <source>
        <dbReference type="Pfam" id="PF26138"/>
    </source>
</evidence>
<gene>
    <name evidence="4" type="ORF">STAS_00758</name>
</gene>
<reference evidence="5" key="1">
    <citation type="journal article" date="2019" name="Curr. Biol.">
        <title>Genome Sequence of Striga asiatica Provides Insight into the Evolution of Plant Parasitism.</title>
        <authorList>
            <person name="Yoshida S."/>
            <person name="Kim S."/>
            <person name="Wafula E.K."/>
            <person name="Tanskanen J."/>
            <person name="Kim Y.M."/>
            <person name="Honaas L."/>
            <person name="Yang Z."/>
            <person name="Spallek T."/>
            <person name="Conn C.E."/>
            <person name="Ichihashi Y."/>
            <person name="Cheong K."/>
            <person name="Cui S."/>
            <person name="Der J.P."/>
            <person name="Gundlach H."/>
            <person name="Jiao Y."/>
            <person name="Hori C."/>
            <person name="Ishida J.K."/>
            <person name="Kasahara H."/>
            <person name="Kiba T."/>
            <person name="Kim M.S."/>
            <person name="Koo N."/>
            <person name="Laohavisit A."/>
            <person name="Lee Y.H."/>
            <person name="Lumba S."/>
            <person name="McCourt P."/>
            <person name="Mortimer J.C."/>
            <person name="Mutuku J.M."/>
            <person name="Nomura T."/>
            <person name="Sasaki-Sekimoto Y."/>
            <person name="Seto Y."/>
            <person name="Wang Y."/>
            <person name="Wakatake T."/>
            <person name="Sakakibara H."/>
            <person name="Demura T."/>
            <person name="Yamaguchi S."/>
            <person name="Yoneyama K."/>
            <person name="Manabe R.I."/>
            <person name="Nelson D.C."/>
            <person name="Schulman A.H."/>
            <person name="Timko M.P."/>
            <person name="dePamphilis C.W."/>
            <person name="Choi D."/>
            <person name="Shirasu K."/>
        </authorList>
    </citation>
    <scope>NUCLEOTIDE SEQUENCE [LARGE SCALE GENOMIC DNA]</scope>
    <source>
        <strain evidence="5">cv. UVA1</strain>
    </source>
</reference>
<dbReference type="InterPro" id="IPR024752">
    <property type="entry name" value="Myb/SANT-like_dom"/>
</dbReference>
<proteinExistence type="predicted"/>
<organism evidence="4 5">
    <name type="scientific">Striga asiatica</name>
    <name type="common">Asiatic witchweed</name>
    <name type="synonym">Buchnera asiatica</name>
    <dbReference type="NCBI Taxonomy" id="4170"/>
    <lineage>
        <taxon>Eukaryota</taxon>
        <taxon>Viridiplantae</taxon>
        <taxon>Streptophyta</taxon>
        <taxon>Embryophyta</taxon>
        <taxon>Tracheophyta</taxon>
        <taxon>Spermatophyta</taxon>
        <taxon>Magnoliopsida</taxon>
        <taxon>eudicotyledons</taxon>
        <taxon>Gunneridae</taxon>
        <taxon>Pentapetalae</taxon>
        <taxon>asterids</taxon>
        <taxon>lamiids</taxon>
        <taxon>Lamiales</taxon>
        <taxon>Orobanchaceae</taxon>
        <taxon>Buchnereae</taxon>
        <taxon>Striga</taxon>
    </lineage>
</organism>
<dbReference type="OrthoDB" id="1746344at2759"/>
<comment type="caution">
    <text evidence="4">The sequence shown here is derived from an EMBL/GenBank/DDBJ whole genome shotgun (WGS) entry which is preliminary data.</text>
</comment>
<dbReference type="PANTHER" id="PTHR46250">
    <property type="entry name" value="MYB/SANT-LIKE DNA-BINDING DOMAIN PROTEIN-RELATED"/>
    <property type="match status" value="1"/>
</dbReference>
<feature type="domain" description="DUF8040" evidence="3">
    <location>
        <begin position="54"/>
        <end position="121"/>
    </location>
</feature>